<accession>A0AAX3QLN1</accession>
<evidence type="ECO:0000313" key="2">
    <source>
        <dbReference type="Proteomes" id="UP001221092"/>
    </source>
</evidence>
<organism evidence="1 2">
    <name type="scientific">Bacillus paranthracis</name>
    <dbReference type="NCBI Taxonomy" id="2026186"/>
    <lineage>
        <taxon>Bacteria</taxon>
        <taxon>Bacillati</taxon>
        <taxon>Bacillota</taxon>
        <taxon>Bacilli</taxon>
        <taxon>Bacillales</taxon>
        <taxon>Bacillaceae</taxon>
        <taxon>Bacillus</taxon>
        <taxon>Bacillus cereus group</taxon>
    </lineage>
</organism>
<name>A0AAX3QLN1_9BACI</name>
<keyword evidence="1" id="KW-0614">Plasmid</keyword>
<evidence type="ECO:0008006" key="3">
    <source>
        <dbReference type="Google" id="ProtNLM"/>
    </source>
</evidence>
<sequence length="70" mass="8269">MKKEMKVEVTEDFSIYDHTGKVLLQEFREGEQYDVKLNDDTWEFICGETVAAEYDQFGKLTVHDCFKVIQ</sequence>
<protein>
    <recommendedName>
        <fullName evidence="3">DUF5348 domain-containing protein</fullName>
    </recommendedName>
</protein>
<dbReference type="Proteomes" id="UP001221092">
    <property type="component" value="Plasmid p.BC006.2"/>
</dbReference>
<evidence type="ECO:0000313" key="1">
    <source>
        <dbReference type="EMBL" id="WES09711.1"/>
    </source>
</evidence>
<gene>
    <name evidence="1" type="ORF">P3K65_27740</name>
</gene>
<reference evidence="1" key="1">
    <citation type="submission" date="2023-03" db="EMBL/GenBank/DDBJ databases">
        <authorList>
            <person name="Liu Z."/>
        </authorList>
    </citation>
    <scope>NUCLEOTIDE SEQUENCE</scope>
    <source>
        <strain evidence="1">Bc006</strain>
        <plasmid evidence="1">p.BC006.2</plasmid>
    </source>
</reference>
<geneLocation type="plasmid" evidence="1 2">
    <name>p.BC006.2</name>
</geneLocation>
<dbReference type="AlphaFoldDB" id="A0AAX3QLN1"/>
<dbReference type="EMBL" id="CP119631">
    <property type="protein sequence ID" value="WES09711.1"/>
    <property type="molecule type" value="Genomic_DNA"/>
</dbReference>
<dbReference type="RefSeq" id="WP_061129420.1">
    <property type="nucleotide sequence ID" value="NZ_CP119631.1"/>
</dbReference>
<proteinExistence type="predicted"/>